<keyword evidence="2" id="KW-1185">Reference proteome</keyword>
<dbReference type="PANTHER" id="PTHR39473">
    <property type="match status" value="1"/>
</dbReference>
<reference evidence="2" key="1">
    <citation type="submission" date="2016-11" db="EMBL/GenBank/DDBJ databases">
        <authorList>
            <person name="Varghese N."/>
            <person name="Submissions S."/>
        </authorList>
    </citation>
    <scope>NUCLEOTIDE SEQUENCE [LARGE SCALE GENOMIC DNA]</scope>
    <source>
        <strain evidence="2">DSM 16579</strain>
    </source>
</reference>
<name>A0A1M4SZ57_9GAMM</name>
<dbReference type="STRING" id="1122206.SAMN02745753_00163"/>
<dbReference type="AlphaFoldDB" id="A0A1M4SZ57"/>
<evidence type="ECO:0000313" key="2">
    <source>
        <dbReference type="Proteomes" id="UP000184517"/>
    </source>
</evidence>
<evidence type="ECO:0008006" key="3">
    <source>
        <dbReference type="Google" id="ProtNLM"/>
    </source>
</evidence>
<protein>
    <recommendedName>
        <fullName evidence="3">DinB superfamily protein</fullName>
    </recommendedName>
</protein>
<dbReference type="Proteomes" id="UP000184517">
    <property type="component" value="Unassembled WGS sequence"/>
</dbReference>
<accession>A0A1M4SZ57</accession>
<evidence type="ECO:0000313" key="1">
    <source>
        <dbReference type="EMBL" id="SHE37506.1"/>
    </source>
</evidence>
<dbReference type="PANTHER" id="PTHR39473:SF1">
    <property type="entry name" value="DINB-LIKE DOMAIN-CONTAINING PROTEIN"/>
    <property type="match status" value="1"/>
</dbReference>
<gene>
    <name evidence="1" type="ORF">SAMN02745753_00163</name>
</gene>
<sequence length="184" mass="20555">MQSVLKNREVNALLPADYSPTVKGCLEVFSQASRCLQILDDEGYQASIKPFVSSSIGEHFRHWLDVFNAIYRAGIVIDYNHRRRGHAVETSRSIALTEIDELTNWLTSLSVKELKKNVNVLTEVSVSHTQACLMSSTLEREIIFAALHANHHFAMVKVAANLMNKPIDDDFGIAPATATFLRGQ</sequence>
<dbReference type="EMBL" id="FQVF01000002">
    <property type="protein sequence ID" value="SHE37506.1"/>
    <property type="molecule type" value="Genomic_DNA"/>
</dbReference>
<organism evidence="1 2">
    <name type="scientific">Marinomonas polaris DSM 16579</name>
    <dbReference type="NCBI Taxonomy" id="1122206"/>
    <lineage>
        <taxon>Bacteria</taxon>
        <taxon>Pseudomonadati</taxon>
        <taxon>Pseudomonadota</taxon>
        <taxon>Gammaproteobacteria</taxon>
        <taxon>Oceanospirillales</taxon>
        <taxon>Oceanospirillaceae</taxon>
        <taxon>Marinomonas</taxon>
    </lineage>
</organism>
<dbReference type="RefSeq" id="WP_072837829.1">
    <property type="nucleotide sequence ID" value="NZ_FQVF01000002.1"/>
</dbReference>
<proteinExistence type="predicted"/>
<dbReference type="OrthoDB" id="1162179at2"/>